<evidence type="ECO:0000313" key="3">
    <source>
        <dbReference type="Proteomes" id="UP000059574"/>
    </source>
</evidence>
<dbReference type="Gene3D" id="3.50.50.60">
    <property type="entry name" value="FAD/NAD(P)-binding domain"/>
    <property type="match status" value="1"/>
</dbReference>
<dbReference type="SUPFAM" id="SSF51905">
    <property type="entry name" value="FAD/NAD(P)-binding domain"/>
    <property type="match status" value="1"/>
</dbReference>
<proteinExistence type="predicted"/>
<evidence type="ECO:0000259" key="1">
    <source>
        <dbReference type="Pfam" id="PF13454"/>
    </source>
</evidence>
<gene>
    <name evidence="2" type="ORF">AS189_08595</name>
</gene>
<dbReference type="OrthoDB" id="3653265at2"/>
<feature type="domain" description="FAD-dependent urate hydroxylase HpyO/Asp monooxygenase CreE-like FAD/NAD(P)-binding" evidence="1">
    <location>
        <begin position="7"/>
        <end position="187"/>
    </location>
</feature>
<evidence type="ECO:0000313" key="2">
    <source>
        <dbReference type="EMBL" id="ALO66538.1"/>
    </source>
</evidence>
<reference evidence="3" key="1">
    <citation type="submission" date="2015-11" db="EMBL/GenBank/DDBJ databases">
        <authorList>
            <person name="Kumar R."/>
            <person name="Singh D."/>
            <person name="Swarnkar M.K."/>
            <person name="Singh A.K."/>
            <person name="Kumar S."/>
        </authorList>
    </citation>
    <scope>NUCLEOTIDE SEQUENCE [LARGE SCALE GENOMIC DNA]</scope>
    <source>
        <strain evidence="3">ERGS4:06</strain>
    </source>
</reference>
<dbReference type="EMBL" id="CP013200">
    <property type="protein sequence ID" value="ALO66538.1"/>
    <property type="molecule type" value="Genomic_DNA"/>
</dbReference>
<dbReference type="InterPro" id="IPR052189">
    <property type="entry name" value="L-asp_N-monooxygenase_NS-form"/>
</dbReference>
<dbReference type="AlphaFoldDB" id="A0A0S2LYA3"/>
<reference evidence="2 3" key="2">
    <citation type="journal article" date="2016" name="J. Biotechnol.">
        <title>Complete genome sequence of Arthrobacter alpinus ERGS4:06, a yellow pigmented bacterium tolerant to cold and radiations isolated from Sikkim Himalaya.</title>
        <authorList>
            <person name="Kumar R."/>
            <person name="Singh D."/>
            <person name="Swarnkar M.K."/>
            <person name="Singh A.K."/>
            <person name="Kumar S."/>
        </authorList>
    </citation>
    <scope>NUCLEOTIDE SEQUENCE [LARGE SCALE GENOMIC DNA]</scope>
    <source>
        <strain evidence="2 3">ERGS4:06</strain>
    </source>
</reference>
<dbReference type="PANTHER" id="PTHR40254:SF1">
    <property type="entry name" value="BLR0577 PROTEIN"/>
    <property type="match status" value="1"/>
</dbReference>
<name>A0A0S2LYA3_9MICC</name>
<dbReference type="RefSeq" id="WP_062287547.1">
    <property type="nucleotide sequence ID" value="NZ_CP013200.1"/>
</dbReference>
<dbReference type="PANTHER" id="PTHR40254">
    <property type="entry name" value="BLR0577 PROTEIN"/>
    <property type="match status" value="1"/>
</dbReference>
<dbReference type="InterPro" id="IPR038732">
    <property type="entry name" value="HpyO/CreE_NAD-binding"/>
</dbReference>
<dbReference type="Proteomes" id="UP000059574">
    <property type="component" value="Chromosome"/>
</dbReference>
<accession>A0A0S2LYA3</accession>
<protein>
    <recommendedName>
        <fullName evidence="1">FAD-dependent urate hydroxylase HpyO/Asp monooxygenase CreE-like FAD/NAD(P)-binding domain-containing protein</fullName>
    </recommendedName>
</protein>
<sequence length="640" mass="68012">MSDHSLVFIGGGPRTAGVLERLGANAPELLQTAVDIHVVEPFTAGSGRIWRFDQDPGLMLNSMAGDVTMFTDASVACAGPAVDGPDLAQWAAALTTGILDDAPLLHALLAEQAATLTRTSFPTRQLHSAYLEWFFRRAVAALAPQATVTVHRDTALEVTAAEEGIHTVRLAGGTVLAASAVVLALGHTDATVHGPSAHFADFAARHGRFHAAPAYTTDVDYSALAPGQDVIVSGMGLAFVDLVVLLMEGRGGRFVQRDDGELDYVPSGREPRLWAGSRRGVPFHSKISATLRGTAPGAAQFFTAEAVQQLLAEHSELDFRTQLWPLIAKDTAYAYYQELLTGSPERVSMDWSDFSDALAGLDWYSPERSTLVTSAVPDPALHLDFERLDHPLAGFDFGTPGSVADAVADYIAEDLRRRDSEQHPETLALFLGLLRAYMDVASLVPAERLSAGSHAAVHGWWHGFFSFVDSGPPPHRLRQLLAIHRAGLLEFLGPNLQVTAEESSGLFRATAAQGAMTVTAAAFIEARLPAPTVAHSANPVLAQLHRSGGGAEQHLLTADGTVSTGKLLVSDSHQVVGSRDEATKSLFAVGPGTSAWASGAFARPNSNAAPFRENDALARLLLLTLTQRSTLTAISGRTLS</sequence>
<organism evidence="2 3">
    <name type="scientific">Arthrobacter alpinus</name>
    <dbReference type="NCBI Taxonomy" id="656366"/>
    <lineage>
        <taxon>Bacteria</taxon>
        <taxon>Bacillati</taxon>
        <taxon>Actinomycetota</taxon>
        <taxon>Actinomycetes</taxon>
        <taxon>Micrococcales</taxon>
        <taxon>Micrococcaceae</taxon>
        <taxon>Arthrobacter</taxon>
    </lineage>
</organism>
<dbReference type="Pfam" id="PF13454">
    <property type="entry name" value="NAD_binding_9"/>
    <property type="match status" value="1"/>
</dbReference>
<dbReference type="InterPro" id="IPR036188">
    <property type="entry name" value="FAD/NAD-bd_sf"/>
</dbReference>